<evidence type="ECO:0000256" key="1">
    <source>
        <dbReference type="ARBA" id="ARBA00011073"/>
    </source>
</evidence>
<feature type="transmembrane region" description="Helical" evidence="8">
    <location>
        <begin position="12"/>
        <end position="35"/>
    </location>
</feature>
<name>A0A1F5EAS1_9BACT</name>
<keyword evidence="3 6" id="KW-0378">Hydrolase</keyword>
<keyword evidence="8" id="KW-0812">Transmembrane</keyword>
<evidence type="ECO:0000256" key="2">
    <source>
        <dbReference type="ARBA" id="ARBA00022670"/>
    </source>
</evidence>
<feature type="active site" description="Charge relay system" evidence="5 6">
    <location>
        <position position="246"/>
    </location>
</feature>
<dbReference type="AlphaFoldDB" id="A0A1F5EAS1"/>
<evidence type="ECO:0000256" key="8">
    <source>
        <dbReference type="SAM" id="Phobius"/>
    </source>
</evidence>
<dbReference type="PROSITE" id="PS00136">
    <property type="entry name" value="SUBTILASE_ASP"/>
    <property type="match status" value="1"/>
</dbReference>
<evidence type="ECO:0000256" key="6">
    <source>
        <dbReference type="PROSITE-ProRule" id="PRU01240"/>
    </source>
</evidence>
<protein>
    <recommendedName>
        <fullName evidence="13">Peptidase S8/S53 domain-containing protein</fullName>
    </recommendedName>
</protein>
<feature type="domain" description="Peptidase S8/S53" evidence="9">
    <location>
        <begin position="590"/>
        <end position="640"/>
    </location>
</feature>
<evidence type="ECO:0000259" key="9">
    <source>
        <dbReference type="Pfam" id="PF00082"/>
    </source>
</evidence>
<dbReference type="Pfam" id="PF00082">
    <property type="entry name" value="Peptidase_S8"/>
    <property type="match status" value="2"/>
</dbReference>
<dbReference type="InterPro" id="IPR050131">
    <property type="entry name" value="Peptidase_S8_subtilisin-like"/>
</dbReference>
<dbReference type="InterPro" id="IPR036852">
    <property type="entry name" value="Peptidase_S8/S53_dom_sf"/>
</dbReference>
<evidence type="ECO:0000259" key="10">
    <source>
        <dbReference type="Pfam" id="PF22148"/>
    </source>
</evidence>
<comment type="similarity">
    <text evidence="1 6 7">Belongs to the peptidase S8 family.</text>
</comment>
<proteinExistence type="inferred from homology"/>
<sequence length="770" mass="82775">MDFGLKKKSVGWLFPGGVLIVTILLVMSSSGVSFAGSPKPTRPSLDTPNLPSSIQEAIKLRQSKDAPKKGYVDGEIIVKWEDKEIDVSSPIGRVKSNFVAISEHTSELRVIKGANSTLVKIEDGRSIKDKITALEANPNVSYAQPNYRYWPMAAVNDTYFARQWGLNNTGQTVNGFVGTSDADIDMPEAWALETSAWTNTDVAVIDTGILYNHPDLINNIDQIKSYDFEDEDNTPDDPLDINGGGHGTHVAGIVAAQSNNTTGVSGMSKYNNLKLMVLKTDYTTAQLVMAINYAGNNGVKVINASWGCVDPDLGGSQMPCGAIPGYDYNDGALSASITAFPGIFVAAAGNGNGDGDAEGDDHDDPAEYNAYPCDLAATNIICVAATDEDDAKSSYSDFSVTTVDVGAPGGNANSNLYSTYPRAGTAFIEPFELEGGNPLVPPSVGDQLTEEGADNWWGTLFDGDVNWLWSDYFHANYLPNMNNSVVSDAINTSSSYIYAVRLMAYITCDTENTDPYGATSDYVALEAYDGANWTDVNRYNSNSLVGAFPSVNLISEDLTPFRNANLKFRLRWVSDADADDGFGCALWPLAVYSHSMSSAYNYLAGTSMAAPHVAGLAGMLWSFKPSLTIAQVKSAILTKGDSKAGLAGKTTTGRRINAYKSLASLDTTAPGGTSIKINNGASTTRSRLTKLYLGATDTGGFGLYRMRFSNNGTTKWSSWVTYATTYSNWNITSSTYGGTASRGTKKVYVQFKDKIGNTSTKKYDTIYYNP</sequence>
<dbReference type="PROSITE" id="PS00138">
    <property type="entry name" value="SUBTILASE_SER"/>
    <property type="match status" value="1"/>
</dbReference>
<feature type="domain" description="Peptidase S8/S53" evidence="9">
    <location>
        <begin position="200"/>
        <end position="425"/>
    </location>
</feature>
<keyword evidence="8" id="KW-0472">Membrane</keyword>
<dbReference type="PROSITE" id="PS00137">
    <property type="entry name" value="SUBTILASE_HIS"/>
    <property type="match status" value="1"/>
</dbReference>
<dbReference type="InterPro" id="IPR023827">
    <property type="entry name" value="Peptidase_S8_Asp-AS"/>
</dbReference>
<dbReference type="PROSITE" id="PS51892">
    <property type="entry name" value="SUBTILASE"/>
    <property type="match status" value="1"/>
</dbReference>
<dbReference type="Gene3D" id="3.40.50.200">
    <property type="entry name" value="Peptidase S8/S53 domain"/>
    <property type="match status" value="2"/>
</dbReference>
<feature type="active site" description="Charge relay system" evidence="5 6">
    <location>
        <position position="607"/>
    </location>
</feature>
<dbReference type="PANTHER" id="PTHR43806:SF11">
    <property type="entry name" value="CEREVISIN-RELATED"/>
    <property type="match status" value="1"/>
</dbReference>
<comment type="caution">
    <text evidence="11">The sequence shown here is derived from an EMBL/GenBank/DDBJ whole genome shotgun (WGS) entry which is preliminary data.</text>
</comment>
<evidence type="ECO:0000313" key="11">
    <source>
        <dbReference type="EMBL" id="OGD64478.1"/>
    </source>
</evidence>
<feature type="domain" description="Fervidolysin-like N-terminal prodomain" evidence="10">
    <location>
        <begin position="63"/>
        <end position="146"/>
    </location>
</feature>
<dbReference type="InterPro" id="IPR054399">
    <property type="entry name" value="Fervidolysin-like_N_prodom"/>
</dbReference>
<organism evidence="11 12">
    <name type="scientific">Candidatus Berkelbacteria bacterium RIFCSPLOWO2_01_FULL_50_28</name>
    <dbReference type="NCBI Taxonomy" id="1797471"/>
    <lineage>
        <taxon>Bacteria</taxon>
        <taxon>Candidatus Berkelbacteria</taxon>
    </lineage>
</organism>
<dbReference type="InterPro" id="IPR000209">
    <property type="entry name" value="Peptidase_S8/S53_dom"/>
</dbReference>
<dbReference type="GO" id="GO:0006508">
    <property type="term" value="P:proteolysis"/>
    <property type="evidence" value="ECO:0007669"/>
    <property type="project" value="UniProtKB-KW"/>
</dbReference>
<dbReference type="InterPro" id="IPR022398">
    <property type="entry name" value="Peptidase_S8_His-AS"/>
</dbReference>
<dbReference type="PRINTS" id="PR00723">
    <property type="entry name" value="SUBTILISIN"/>
</dbReference>
<dbReference type="InterPro" id="IPR015500">
    <property type="entry name" value="Peptidase_S8_subtilisin-rel"/>
</dbReference>
<dbReference type="PANTHER" id="PTHR43806">
    <property type="entry name" value="PEPTIDASE S8"/>
    <property type="match status" value="1"/>
</dbReference>
<evidence type="ECO:0000313" key="12">
    <source>
        <dbReference type="Proteomes" id="UP000177481"/>
    </source>
</evidence>
<dbReference type="GO" id="GO:0004252">
    <property type="term" value="F:serine-type endopeptidase activity"/>
    <property type="evidence" value="ECO:0007669"/>
    <property type="project" value="UniProtKB-UniRule"/>
</dbReference>
<dbReference type="Proteomes" id="UP000177481">
    <property type="component" value="Unassembled WGS sequence"/>
</dbReference>
<evidence type="ECO:0000256" key="5">
    <source>
        <dbReference type="PIRSR" id="PIRSR615500-1"/>
    </source>
</evidence>
<keyword evidence="2 6" id="KW-0645">Protease</keyword>
<accession>A0A1F5EAS1</accession>
<evidence type="ECO:0008006" key="13">
    <source>
        <dbReference type="Google" id="ProtNLM"/>
    </source>
</evidence>
<evidence type="ECO:0000256" key="3">
    <source>
        <dbReference type="ARBA" id="ARBA00022801"/>
    </source>
</evidence>
<evidence type="ECO:0000256" key="4">
    <source>
        <dbReference type="ARBA" id="ARBA00022825"/>
    </source>
</evidence>
<dbReference type="InterPro" id="IPR023828">
    <property type="entry name" value="Peptidase_S8_Ser-AS"/>
</dbReference>
<gene>
    <name evidence="11" type="ORF">A3A71_00240</name>
</gene>
<dbReference type="EMBL" id="MEZX01000002">
    <property type="protein sequence ID" value="OGD64478.1"/>
    <property type="molecule type" value="Genomic_DNA"/>
</dbReference>
<keyword evidence="8" id="KW-1133">Transmembrane helix</keyword>
<dbReference type="STRING" id="1797471.A3A71_00240"/>
<evidence type="ECO:0000256" key="7">
    <source>
        <dbReference type="RuleBase" id="RU003355"/>
    </source>
</evidence>
<feature type="active site" description="Charge relay system" evidence="5 6">
    <location>
        <position position="206"/>
    </location>
</feature>
<dbReference type="Pfam" id="PF22148">
    <property type="entry name" value="Fervidolysin_NPro-like"/>
    <property type="match status" value="1"/>
</dbReference>
<dbReference type="SUPFAM" id="SSF52743">
    <property type="entry name" value="Subtilisin-like"/>
    <property type="match status" value="2"/>
</dbReference>
<keyword evidence="4 6" id="KW-0720">Serine protease</keyword>
<reference evidence="11 12" key="1">
    <citation type="journal article" date="2016" name="Nat. Commun.">
        <title>Thousands of microbial genomes shed light on interconnected biogeochemical processes in an aquifer system.</title>
        <authorList>
            <person name="Anantharaman K."/>
            <person name="Brown C.T."/>
            <person name="Hug L.A."/>
            <person name="Sharon I."/>
            <person name="Castelle C.J."/>
            <person name="Probst A.J."/>
            <person name="Thomas B.C."/>
            <person name="Singh A."/>
            <person name="Wilkins M.J."/>
            <person name="Karaoz U."/>
            <person name="Brodie E.L."/>
            <person name="Williams K.H."/>
            <person name="Hubbard S.S."/>
            <person name="Banfield J.F."/>
        </authorList>
    </citation>
    <scope>NUCLEOTIDE SEQUENCE [LARGE SCALE GENOMIC DNA]</scope>
</reference>